<evidence type="ECO:0000313" key="3">
    <source>
        <dbReference type="Proteomes" id="UP000017246"/>
    </source>
</evidence>
<keyword evidence="3" id="KW-1185">Reference proteome</keyword>
<evidence type="ECO:0000313" key="2">
    <source>
        <dbReference type="EMBL" id="CUT98460.1"/>
    </source>
</evidence>
<proteinExistence type="predicted"/>
<sequence>MKTVGFKSTLGCLTLAIAIVQRCSASVEMAAFSSFKLIRQGYLDHRPRKLRMLAAAIVQAAQCDCSRDHELSHQMWAALPQRQFLASQIHNPGEFMATHNKDAHTQDGLTGWRIAKATQDTVSATDIGTAAFPHSPSSRSREHGPLCDPTPLSPQANFHLPTIYPSTLHRNTSSHAHGCDPTSWLLSLPSSSTQDHVMVMGWPYLLHVVVIDAASRFFGAGSCAADSHRLTAVSCPYPRSDDATGCVAASWPLQLLGDTHSVETIHIAATRRSSQRKGVGFEVALLIMISGLQMQEAHGDLIGPSNLLALKEPVEGSDRSRLIGDSAFFLHSF</sequence>
<dbReference type="EMBL" id="LN902044">
    <property type="protein sequence ID" value="CUT98460.1"/>
    <property type="molecule type" value="Genomic_DNA"/>
</dbReference>
<feature type="chain" id="PRO_5006624455" evidence="1">
    <location>
        <begin position="26"/>
        <end position="333"/>
    </location>
</feature>
<keyword evidence="1" id="KW-0732">Signal</keyword>
<organism evidence="2 3">
    <name type="scientific">Echinococcus multilocularis</name>
    <name type="common">Fox tapeworm</name>
    <dbReference type="NCBI Taxonomy" id="6211"/>
    <lineage>
        <taxon>Eukaryota</taxon>
        <taxon>Metazoa</taxon>
        <taxon>Spiralia</taxon>
        <taxon>Lophotrochozoa</taxon>
        <taxon>Platyhelminthes</taxon>
        <taxon>Cestoda</taxon>
        <taxon>Eucestoda</taxon>
        <taxon>Cyclophyllidea</taxon>
        <taxon>Taeniidae</taxon>
        <taxon>Echinococcus</taxon>
    </lineage>
</organism>
<evidence type="ECO:0000256" key="1">
    <source>
        <dbReference type="SAM" id="SignalP"/>
    </source>
</evidence>
<name>A0A0S4MJW2_ECHMU</name>
<accession>A0A0S4MJW2</accession>
<protein>
    <submittedName>
        <fullName evidence="2">Poly adp ribose polymerase</fullName>
    </submittedName>
</protein>
<feature type="signal peptide" evidence="1">
    <location>
        <begin position="1"/>
        <end position="25"/>
    </location>
</feature>
<dbReference type="Proteomes" id="UP000017246">
    <property type="component" value="Unassembled WGS sequence"/>
</dbReference>
<reference evidence="2" key="1">
    <citation type="journal article" date="2013" name="Nature">
        <title>The genomes of four tapeworm species reveal adaptations to parasitism.</title>
        <authorList>
            <person name="Tsai I.J."/>
            <person name="Zarowiecki M."/>
            <person name="Holroyd N."/>
            <person name="Garciarrubio A."/>
            <person name="Sanchez-Flores A."/>
            <person name="Brooks K.L."/>
            <person name="Tracey A."/>
            <person name="Bobes R.J."/>
            <person name="Fragoso G."/>
            <person name="Sciutto E."/>
            <person name="Aslett M."/>
            <person name="Beasley H."/>
            <person name="Bennett H.M."/>
            <person name="Cai J."/>
            <person name="Camicia F."/>
            <person name="Clark R."/>
            <person name="Cucher M."/>
            <person name="De Silva N."/>
            <person name="Day T.A."/>
            <person name="Deplazes P."/>
            <person name="Estrada K."/>
            <person name="Fernandez C."/>
            <person name="Holland P.W."/>
            <person name="Hou J."/>
            <person name="Hu S."/>
            <person name="Huckvale T."/>
            <person name="Hung S.S."/>
            <person name="Kamenetzky L."/>
            <person name="Keane J.A."/>
            <person name="Kiss F."/>
            <person name="Koziol U."/>
            <person name="Lambert O."/>
            <person name="Liu K."/>
            <person name="Luo X."/>
            <person name="Luo Y."/>
            <person name="Macchiaroli N."/>
            <person name="Nichol S."/>
            <person name="Paps J."/>
            <person name="Parkinson J."/>
            <person name="Pouchkina-Stantcheva N."/>
            <person name="Riddiford N."/>
            <person name="Rosenzvit M."/>
            <person name="Salinas G."/>
            <person name="Wasmuth J.D."/>
            <person name="Zamanian M."/>
            <person name="Zheng Y."/>
            <person name="Cai X."/>
            <person name="Soberon X."/>
            <person name="Olson P.D."/>
            <person name="Laclette J.P."/>
            <person name="Brehm K."/>
            <person name="Berriman M."/>
            <person name="Garciarrubio A."/>
            <person name="Bobes R.J."/>
            <person name="Fragoso G."/>
            <person name="Sanchez-Flores A."/>
            <person name="Estrada K."/>
            <person name="Cevallos M.A."/>
            <person name="Morett E."/>
            <person name="Gonzalez V."/>
            <person name="Portillo T."/>
            <person name="Ochoa-Leyva A."/>
            <person name="Jose M.V."/>
            <person name="Sciutto E."/>
            <person name="Landa A."/>
            <person name="Jimenez L."/>
            <person name="Valdes V."/>
            <person name="Carrero J.C."/>
            <person name="Larralde C."/>
            <person name="Morales-Montor J."/>
            <person name="Limon-Lason J."/>
            <person name="Soberon X."/>
            <person name="Laclette J.P."/>
        </authorList>
    </citation>
    <scope>NUCLEOTIDE SEQUENCE [LARGE SCALE GENOMIC DNA]</scope>
</reference>
<dbReference type="AlphaFoldDB" id="A0A0S4MJW2"/>
<reference evidence="2" key="2">
    <citation type="submission" date="2015-11" db="EMBL/GenBank/DDBJ databases">
        <authorList>
            <person name="Zhang Y."/>
            <person name="Guo Z."/>
        </authorList>
    </citation>
    <scope>NUCLEOTIDE SEQUENCE</scope>
</reference>